<evidence type="ECO:0000259" key="1">
    <source>
        <dbReference type="Pfam" id="PF00535"/>
    </source>
</evidence>
<evidence type="ECO:0000313" key="2">
    <source>
        <dbReference type="EMBL" id="MRX67910.1"/>
    </source>
</evidence>
<reference evidence="2 5" key="2">
    <citation type="submission" date="2019-11" db="EMBL/GenBank/DDBJ databases">
        <title>Flavobacterium resistens genome.</title>
        <authorList>
            <person name="Wilson V.M."/>
            <person name="Newman J.D."/>
        </authorList>
    </citation>
    <scope>NUCLEOTIDE SEQUENCE [LARGE SCALE GENOMIC DNA]</scope>
    <source>
        <strain evidence="2 5">DSM 19382</strain>
    </source>
</reference>
<protein>
    <submittedName>
        <fullName evidence="2 3">Glycosyltransferase</fullName>
    </submittedName>
</protein>
<dbReference type="AlphaFoldDB" id="A0A521ERA4"/>
<dbReference type="SUPFAM" id="SSF53448">
    <property type="entry name" value="Nucleotide-diphospho-sugar transferases"/>
    <property type="match status" value="1"/>
</dbReference>
<dbReference type="Gene3D" id="3.90.550.10">
    <property type="entry name" value="Spore Coat Polysaccharide Biosynthesis Protein SpsA, Chain A"/>
    <property type="match status" value="1"/>
</dbReference>
<organism evidence="3 4">
    <name type="scientific">Flavobacterium resistens</name>
    <dbReference type="NCBI Taxonomy" id="443612"/>
    <lineage>
        <taxon>Bacteria</taxon>
        <taxon>Pseudomonadati</taxon>
        <taxon>Bacteroidota</taxon>
        <taxon>Flavobacteriia</taxon>
        <taxon>Flavobacteriales</taxon>
        <taxon>Flavobacteriaceae</taxon>
        <taxon>Flavobacterium</taxon>
    </lineage>
</organism>
<feature type="domain" description="Glycosyltransferase 2-like" evidence="1">
    <location>
        <begin position="9"/>
        <end position="135"/>
    </location>
</feature>
<dbReference type="EMBL" id="FXTA01000005">
    <property type="protein sequence ID" value="SMO86427.1"/>
    <property type="molecule type" value="Genomic_DNA"/>
</dbReference>
<dbReference type="GO" id="GO:0016758">
    <property type="term" value="F:hexosyltransferase activity"/>
    <property type="evidence" value="ECO:0007669"/>
    <property type="project" value="UniProtKB-ARBA"/>
</dbReference>
<dbReference type="OrthoDB" id="635429at2"/>
<evidence type="ECO:0000313" key="5">
    <source>
        <dbReference type="Proteomes" id="UP000468990"/>
    </source>
</evidence>
<sequence>MKTFFPLISVIVPNFNHSSYLAQRLDTIFNQTYQNFEVILLDDKSTDVSREILSQYAKNEKVTHCVFNEINSGNTFKQWSKGISLAKGDLIWIAESDDFCENNFLEKVIKPFQDEPELVLSYCQSNRVNQNGEITGNWITHTDNLNQISFLENFVQDGNEFIKDFLIYKNVIPNASAVVFKKKNAHQVGEFDFDPVLKTCGDWLFYIKLVNNGKIAFVHESLNNFRYHSDSVISRSLHKDQRTSIIDIELKTRKKIIKFLFENKSAQLPSIFSQNKKINIDLKYEKGLLFLETNKKIRGMFVLGSILSTFLKRYKLKQKLKSKIVKIIK</sequence>
<proteinExistence type="predicted"/>
<evidence type="ECO:0000313" key="3">
    <source>
        <dbReference type="EMBL" id="SMO86427.1"/>
    </source>
</evidence>
<keyword evidence="5" id="KW-1185">Reference proteome</keyword>
<dbReference type="PANTHER" id="PTHR22916">
    <property type="entry name" value="GLYCOSYLTRANSFERASE"/>
    <property type="match status" value="1"/>
</dbReference>
<accession>A0A521ERA4</accession>
<dbReference type="RefSeq" id="WP_142451959.1">
    <property type="nucleotide sequence ID" value="NZ_FXTA01000005.1"/>
</dbReference>
<dbReference type="Proteomes" id="UP000317289">
    <property type="component" value="Unassembled WGS sequence"/>
</dbReference>
<dbReference type="PANTHER" id="PTHR22916:SF3">
    <property type="entry name" value="UDP-GLCNAC:BETAGAL BETA-1,3-N-ACETYLGLUCOSAMINYLTRANSFERASE-LIKE PROTEIN 1"/>
    <property type="match status" value="1"/>
</dbReference>
<evidence type="ECO:0000313" key="4">
    <source>
        <dbReference type="Proteomes" id="UP000317289"/>
    </source>
</evidence>
<dbReference type="Pfam" id="PF00535">
    <property type="entry name" value="Glycos_transf_2"/>
    <property type="match status" value="1"/>
</dbReference>
<dbReference type="EMBL" id="WKKG01000003">
    <property type="protein sequence ID" value="MRX67910.1"/>
    <property type="molecule type" value="Genomic_DNA"/>
</dbReference>
<name>A0A521ERA4_9FLAO</name>
<reference evidence="3 4" key="1">
    <citation type="submission" date="2017-05" db="EMBL/GenBank/DDBJ databases">
        <authorList>
            <person name="Varghese N."/>
            <person name="Submissions S."/>
        </authorList>
    </citation>
    <scope>NUCLEOTIDE SEQUENCE [LARGE SCALE GENOMIC DNA]</scope>
    <source>
        <strain evidence="3 4">DSM 19382</strain>
    </source>
</reference>
<dbReference type="Proteomes" id="UP000468990">
    <property type="component" value="Unassembled WGS sequence"/>
</dbReference>
<keyword evidence="3" id="KW-0808">Transferase</keyword>
<dbReference type="InterPro" id="IPR029044">
    <property type="entry name" value="Nucleotide-diphossugar_trans"/>
</dbReference>
<gene>
    <name evidence="2" type="ORF">GJU42_08045</name>
    <name evidence="3" type="ORF">SAMN06265349_105286</name>
</gene>
<dbReference type="InterPro" id="IPR001173">
    <property type="entry name" value="Glyco_trans_2-like"/>
</dbReference>